<dbReference type="Pfam" id="PF13344">
    <property type="entry name" value="Hydrolase_6"/>
    <property type="match status" value="1"/>
</dbReference>
<name>E5AX00_PSESY</name>
<keyword evidence="4" id="KW-0460">Magnesium</keyword>
<dbReference type="InterPro" id="IPR023214">
    <property type="entry name" value="HAD_sf"/>
</dbReference>
<dbReference type="AlphaFoldDB" id="E5AX00"/>
<keyword evidence="6" id="KW-0378">Hydrolase</keyword>
<dbReference type="SUPFAM" id="SSF56784">
    <property type="entry name" value="HAD-like"/>
    <property type="match status" value="1"/>
</dbReference>
<dbReference type="PANTHER" id="PTHR19288:SF46">
    <property type="entry name" value="HALOACID DEHALOGENASE-LIKE HYDROLASE DOMAIN-CONTAINING PROTEIN 2"/>
    <property type="match status" value="1"/>
</dbReference>
<dbReference type="CDD" id="cd07509">
    <property type="entry name" value="HAD_PPase"/>
    <property type="match status" value="1"/>
</dbReference>
<accession>E5AX00</accession>
<proteinExistence type="inferred from homology"/>
<protein>
    <recommendedName>
        <fullName evidence="5">Haloacid dehalogenase-like hydrolase domain-containing protein 2</fullName>
    </recommendedName>
</protein>
<dbReference type="InterPro" id="IPR006355">
    <property type="entry name" value="LHPP/HDHD2"/>
</dbReference>
<evidence type="ECO:0000256" key="4">
    <source>
        <dbReference type="ARBA" id="ARBA00022842"/>
    </source>
</evidence>
<dbReference type="GO" id="GO:0046872">
    <property type="term" value="F:metal ion binding"/>
    <property type="evidence" value="ECO:0007669"/>
    <property type="project" value="UniProtKB-KW"/>
</dbReference>
<gene>
    <name evidence="6" type="primary">phtP</name>
</gene>
<dbReference type="Pfam" id="PF13242">
    <property type="entry name" value="Hydrolase_like"/>
    <property type="match status" value="1"/>
</dbReference>
<evidence type="ECO:0000256" key="2">
    <source>
        <dbReference type="ARBA" id="ARBA00007958"/>
    </source>
</evidence>
<dbReference type="NCBIfam" id="TIGR01460">
    <property type="entry name" value="HAD-SF-IIA"/>
    <property type="match status" value="1"/>
</dbReference>
<reference evidence="6" key="2">
    <citation type="journal article" date="2011" name="Res. Microbiol.">
        <title>Variation in conservation of the cluster for biosynthesis of the phytotoxin phaseolotoxin in Pseudomonas syringae suggests at least two events in horizontal acquisition.</title>
        <authorList>
            <person name="Murillo J."/>
            <person name="Bardaji L."/>
            <person name="Navarro de la Fuente L."/>
            <person name="Elena Fuhrer M.A."/>
            <person name="Aguilera S."/>
            <person name="Alvarez-Morales A."/>
        </authorList>
    </citation>
    <scope>NUCLEOTIDE SEQUENCE</scope>
    <source>
        <strain evidence="6">CFBP3388</strain>
    </source>
</reference>
<evidence type="ECO:0000256" key="3">
    <source>
        <dbReference type="ARBA" id="ARBA00022723"/>
    </source>
</evidence>
<dbReference type="Gene3D" id="3.40.50.1000">
    <property type="entry name" value="HAD superfamily/HAD-like"/>
    <property type="match status" value="2"/>
</dbReference>
<dbReference type="GO" id="GO:0005737">
    <property type="term" value="C:cytoplasm"/>
    <property type="evidence" value="ECO:0007669"/>
    <property type="project" value="TreeGrafter"/>
</dbReference>
<evidence type="ECO:0000256" key="5">
    <source>
        <dbReference type="ARBA" id="ARBA00039666"/>
    </source>
</evidence>
<dbReference type="InterPro" id="IPR006357">
    <property type="entry name" value="HAD-SF_hydro_IIA"/>
</dbReference>
<evidence type="ECO:0000313" key="6">
    <source>
        <dbReference type="EMBL" id="CBX20942.1"/>
    </source>
</evidence>
<dbReference type="InterPro" id="IPR036412">
    <property type="entry name" value="HAD-like_sf"/>
</dbReference>
<dbReference type="EMBL" id="FR691727">
    <property type="protein sequence ID" value="CBX20942.1"/>
    <property type="molecule type" value="Genomic_DNA"/>
</dbReference>
<evidence type="ECO:0000256" key="1">
    <source>
        <dbReference type="ARBA" id="ARBA00001946"/>
    </source>
</evidence>
<comment type="similarity">
    <text evidence="2">Belongs to the HAD-like hydrolase superfamily.</text>
</comment>
<comment type="cofactor">
    <cofactor evidence="1">
        <name>Mg(2+)</name>
        <dbReference type="ChEBI" id="CHEBI:18420"/>
    </cofactor>
</comment>
<reference evidence="6" key="1">
    <citation type="journal article" date="2007" name="J. Bacteriol.">
        <title>Functional characterization of the gene cluster from Pseudomonas syringae pv. phaseolicola NPS3121 involved in synthesis of phaseolotoxin.</title>
        <authorList>
            <person name="Aguilera S."/>
            <person name="Lopez-Lopez K."/>
            <person name="Nieto Y."/>
            <person name="Garciduenas-Pina R."/>
            <person name="Hernandez-Guzman G."/>
            <person name="Hernandez-Flores J.L."/>
            <person name="Murillo J."/>
            <person name="Alvarez-Morales A."/>
        </authorList>
    </citation>
    <scope>NUCLEOTIDE SEQUENCE</scope>
    <source>
        <strain evidence="6">CFBP3388</strain>
    </source>
</reference>
<dbReference type="GO" id="GO:0016791">
    <property type="term" value="F:phosphatase activity"/>
    <property type="evidence" value="ECO:0007669"/>
    <property type="project" value="InterPro"/>
</dbReference>
<dbReference type="PANTHER" id="PTHR19288">
    <property type="entry name" value="4-NITROPHENYLPHOSPHATASE-RELATED"/>
    <property type="match status" value="1"/>
</dbReference>
<organism evidence="6">
    <name type="scientific">Pseudomonas syringae pv. syringae</name>
    <dbReference type="NCBI Taxonomy" id="321"/>
    <lineage>
        <taxon>Bacteria</taxon>
        <taxon>Pseudomonadati</taxon>
        <taxon>Pseudomonadota</taxon>
        <taxon>Gammaproteobacteria</taxon>
        <taxon>Pseudomonadales</taxon>
        <taxon>Pseudomonadaceae</taxon>
        <taxon>Pseudomonas</taxon>
        <taxon>Pseudomonas syringae</taxon>
    </lineage>
</organism>
<keyword evidence="3" id="KW-0479">Metal-binding</keyword>
<sequence>MAIKALLIDIDGTLVFKGRAIPGAADAIEAARMAGIQLRFLTNITGQLPSSIAEDLKRQGINVRAEEIHTASTSCARYLKSLGDVSCFFLMPESVNSLFDGIARDHVSPDIVVIGDIGESFNYACLNQAFGYLHQGARLVVPQKNLFWFNADGVRLDCGAFILGLEAASGNTALVTGKPSPLFFTSVIDSLGVSASQTMIIGDDLRTDIAAAQNLNVAHALVLTGKGSSYTEGDSPRLERLWPSIAELSRF</sequence>